<keyword evidence="5" id="KW-0735">Signal-anchor</keyword>
<dbReference type="SMART" id="SM00702">
    <property type="entry name" value="P4Hc"/>
    <property type="match status" value="1"/>
</dbReference>
<evidence type="ECO:0000313" key="12">
    <source>
        <dbReference type="Proteomes" id="UP000626092"/>
    </source>
</evidence>
<keyword evidence="9" id="KW-0472">Membrane</keyword>
<keyword evidence="9" id="KW-0812">Transmembrane</keyword>
<keyword evidence="4" id="KW-0223">Dioxygenase</keyword>
<protein>
    <recommendedName>
        <fullName evidence="10">Fe2OG dioxygenase domain-containing protein</fullName>
    </recommendedName>
</protein>
<dbReference type="GO" id="GO:0004656">
    <property type="term" value="F:procollagen-proline 4-dioxygenase activity"/>
    <property type="evidence" value="ECO:0007669"/>
    <property type="project" value="UniProtKB-EC"/>
</dbReference>
<dbReference type="InterPro" id="IPR005123">
    <property type="entry name" value="Oxoglu/Fe-dep_dioxygenase_dom"/>
</dbReference>
<evidence type="ECO:0000256" key="2">
    <source>
        <dbReference type="ARBA" id="ARBA00004648"/>
    </source>
</evidence>
<keyword evidence="12" id="KW-1185">Reference proteome</keyword>
<dbReference type="GO" id="GO:0005506">
    <property type="term" value="F:iron ion binding"/>
    <property type="evidence" value="ECO:0007669"/>
    <property type="project" value="InterPro"/>
</dbReference>
<evidence type="ECO:0000256" key="5">
    <source>
        <dbReference type="ARBA" id="ARBA00022968"/>
    </source>
</evidence>
<dbReference type="Gene3D" id="2.60.120.620">
    <property type="entry name" value="q2cbj1_9rhob like domain"/>
    <property type="match status" value="1"/>
</dbReference>
<dbReference type="Proteomes" id="UP000626092">
    <property type="component" value="Unassembled WGS sequence"/>
</dbReference>
<dbReference type="InterPro" id="IPR045054">
    <property type="entry name" value="P4HA-like"/>
</dbReference>
<evidence type="ECO:0000256" key="6">
    <source>
        <dbReference type="ARBA" id="ARBA00023002"/>
    </source>
</evidence>
<dbReference type="EMBL" id="WJXA01000009">
    <property type="protein sequence ID" value="KAF7133220.1"/>
    <property type="molecule type" value="Genomic_DNA"/>
</dbReference>
<evidence type="ECO:0000313" key="11">
    <source>
        <dbReference type="EMBL" id="KAF7133220.1"/>
    </source>
</evidence>
<dbReference type="OrthoDB" id="420380at2759"/>
<proteinExistence type="predicted"/>
<dbReference type="GO" id="GO:0005789">
    <property type="term" value="C:endoplasmic reticulum membrane"/>
    <property type="evidence" value="ECO:0007669"/>
    <property type="project" value="UniProtKB-SubCell"/>
</dbReference>
<dbReference type="GO" id="GO:0031418">
    <property type="term" value="F:L-ascorbic acid binding"/>
    <property type="evidence" value="ECO:0007669"/>
    <property type="project" value="InterPro"/>
</dbReference>
<dbReference type="InterPro" id="IPR044862">
    <property type="entry name" value="Pro_4_hyd_alph_FE2OG_OXY"/>
</dbReference>
<comment type="caution">
    <text evidence="11">The sequence shown here is derived from an EMBL/GenBank/DDBJ whole genome shotgun (WGS) entry which is preliminary data.</text>
</comment>
<evidence type="ECO:0000256" key="4">
    <source>
        <dbReference type="ARBA" id="ARBA00022964"/>
    </source>
</evidence>
<dbReference type="AlphaFoldDB" id="A0A834GGE2"/>
<comment type="catalytic activity">
    <reaction evidence="8">
        <text>L-prolyl-[collagen] + 2-oxoglutarate + O2 = trans-4-hydroxy-L-prolyl-[collagen] + succinate + CO2</text>
        <dbReference type="Rhea" id="RHEA:18945"/>
        <dbReference type="Rhea" id="RHEA-COMP:11676"/>
        <dbReference type="Rhea" id="RHEA-COMP:11680"/>
        <dbReference type="ChEBI" id="CHEBI:15379"/>
        <dbReference type="ChEBI" id="CHEBI:16526"/>
        <dbReference type="ChEBI" id="CHEBI:16810"/>
        <dbReference type="ChEBI" id="CHEBI:30031"/>
        <dbReference type="ChEBI" id="CHEBI:50342"/>
        <dbReference type="ChEBI" id="CHEBI:61965"/>
        <dbReference type="EC" id="1.14.11.2"/>
    </reaction>
</comment>
<organism evidence="11 12">
    <name type="scientific">Rhododendron simsii</name>
    <name type="common">Sims's rhododendron</name>
    <dbReference type="NCBI Taxonomy" id="118357"/>
    <lineage>
        <taxon>Eukaryota</taxon>
        <taxon>Viridiplantae</taxon>
        <taxon>Streptophyta</taxon>
        <taxon>Embryophyta</taxon>
        <taxon>Tracheophyta</taxon>
        <taxon>Spermatophyta</taxon>
        <taxon>Magnoliopsida</taxon>
        <taxon>eudicotyledons</taxon>
        <taxon>Gunneridae</taxon>
        <taxon>Pentapetalae</taxon>
        <taxon>asterids</taxon>
        <taxon>Ericales</taxon>
        <taxon>Ericaceae</taxon>
        <taxon>Ericoideae</taxon>
        <taxon>Rhodoreae</taxon>
        <taxon>Rhododendron</taxon>
    </lineage>
</organism>
<evidence type="ECO:0000256" key="1">
    <source>
        <dbReference type="ARBA" id="ARBA00001961"/>
    </source>
</evidence>
<dbReference type="InterPro" id="IPR006620">
    <property type="entry name" value="Pro_4_hyd_alph"/>
</dbReference>
<evidence type="ECO:0000256" key="9">
    <source>
        <dbReference type="SAM" id="Phobius"/>
    </source>
</evidence>
<keyword evidence="3" id="KW-0479">Metal-binding</keyword>
<dbReference type="PROSITE" id="PS51471">
    <property type="entry name" value="FE2OG_OXY"/>
    <property type="match status" value="1"/>
</dbReference>
<keyword evidence="9" id="KW-1133">Transmembrane helix</keyword>
<accession>A0A834GGE2</accession>
<keyword evidence="7" id="KW-0408">Iron</keyword>
<gene>
    <name evidence="11" type="ORF">RHSIM_Rhsim09G0036900</name>
</gene>
<dbReference type="Pfam" id="PF13640">
    <property type="entry name" value="2OG-FeII_Oxy_3"/>
    <property type="match status" value="1"/>
</dbReference>
<evidence type="ECO:0000256" key="3">
    <source>
        <dbReference type="ARBA" id="ARBA00022723"/>
    </source>
</evidence>
<evidence type="ECO:0000256" key="8">
    <source>
        <dbReference type="ARBA" id="ARBA00049169"/>
    </source>
</evidence>
<feature type="transmembrane region" description="Helical" evidence="9">
    <location>
        <begin position="7"/>
        <end position="29"/>
    </location>
</feature>
<comment type="cofactor">
    <cofactor evidence="1">
        <name>L-ascorbate</name>
        <dbReference type="ChEBI" id="CHEBI:38290"/>
    </cofactor>
</comment>
<reference evidence="11" key="1">
    <citation type="submission" date="2019-11" db="EMBL/GenBank/DDBJ databases">
        <authorList>
            <person name="Liu Y."/>
            <person name="Hou J."/>
            <person name="Li T.-Q."/>
            <person name="Guan C.-H."/>
            <person name="Wu X."/>
            <person name="Wu H.-Z."/>
            <person name="Ling F."/>
            <person name="Zhang R."/>
            <person name="Shi X.-G."/>
            <person name="Ren J.-P."/>
            <person name="Chen E.-F."/>
            <person name="Sun J.-M."/>
        </authorList>
    </citation>
    <scope>NUCLEOTIDE SEQUENCE</scope>
    <source>
        <strain evidence="11">Adult_tree_wgs_1</strain>
        <tissue evidence="11">Leaves</tissue>
    </source>
</reference>
<name>A0A834GGE2_RHOSS</name>
<dbReference type="PANTHER" id="PTHR10869">
    <property type="entry name" value="PROLYL 4-HYDROXYLASE ALPHA SUBUNIT"/>
    <property type="match status" value="1"/>
</dbReference>
<evidence type="ECO:0000259" key="10">
    <source>
        <dbReference type="PROSITE" id="PS51471"/>
    </source>
</evidence>
<feature type="domain" description="Fe2OG dioxygenase" evidence="10">
    <location>
        <begin position="164"/>
        <end position="281"/>
    </location>
</feature>
<comment type="subcellular location">
    <subcellularLocation>
        <location evidence="2">Endoplasmic reticulum membrane</location>
        <topology evidence="2">Single-pass type II membrane protein</topology>
    </subcellularLocation>
</comment>
<evidence type="ECO:0000256" key="7">
    <source>
        <dbReference type="ARBA" id="ARBA00023004"/>
    </source>
</evidence>
<keyword evidence="6" id="KW-0560">Oxidoreductase</keyword>
<sequence>MASAMRMVFGLLTFVTVGMIIGALFQLAFIRRLEDSYEFPSFRRLHETRNSGNLRLSRDMPYWVGDKESETLRIGYVKPEIISWSPRIILLHNFLSTEECDYLRAIAMPRLQISTVVDTKTGKGIKSNVRTSSGMFLAPEERKYAMIQAIEKRISVYSQVPVENGELIQVLRYEKNQFYRPHHDYFSDTFNLKRGGQRVATILMYLSDNVEGGETYFPMAGSGECSCGGKMMKGMCVKPNKGDALLFWSMGLDGQSDTSSIHGGCEVLSGEKWSATKWMRQRATS</sequence>
<dbReference type="FunFam" id="2.60.120.620:FF:000015">
    <property type="entry name" value="Prolyl 4-hydroxylase 1"/>
    <property type="match status" value="1"/>
</dbReference>
<dbReference type="PANTHER" id="PTHR10869:SF42">
    <property type="entry name" value="PROLYL 4-HYDROXYLASE 1"/>
    <property type="match status" value="1"/>
</dbReference>